<dbReference type="Proteomes" id="UP000033072">
    <property type="component" value="Chromosome"/>
</dbReference>
<dbReference type="PATRIC" id="fig|1434111.4.peg.3269"/>
<gene>
    <name evidence="2" type="ORF">MSLAZ_2463</name>
</gene>
<feature type="domain" description="Nitroreductase" evidence="1">
    <location>
        <begin position="13"/>
        <end position="59"/>
    </location>
</feature>
<dbReference type="Gene3D" id="3.40.109.10">
    <property type="entry name" value="NADH Oxidase"/>
    <property type="match status" value="1"/>
</dbReference>
<organism evidence="2 3">
    <name type="scientific">Methanosarcina lacustris Z-7289</name>
    <dbReference type="NCBI Taxonomy" id="1434111"/>
    <lineage>
        <taxon>Archaea</taxon>
        <taxon>Methanobacteriati</taxon>
        <taxon>Methanobacteriota</taxon>
        <taxon>Stenosarchaea group</taxon>
        <taxon>Methanomicrobia</taxon>
        <taxon>Methanosarcinales</taxon>
        <taxon>Methanosarcinaceae</taxon>
        <taxon>Methanosarcina</taxon>
    </lineage>
</organism>
<dbReference type="KEGG" id="mls:MSLAZ_2463"/>
<dbReference type="RefSeq" id="WP_048127458.1">
    <property type="nucleotide sequence ID" value="NZ_CP009515.1"/>
</dbReference>
<dbReference type="SUPFAM" id="SSF55469">
    <property type="entry name" value="FMN-dependent nitroreductase-like"/>
    <property type="match status" value="1"/>
</dbReference>
<accession>A0A0E3S3Z2</accession>
<dbReference type="AlphaFoldDB" id="A0A0E3S3Z2"/>
<name>A0A0E3S3Z2_9EURY</name>
<dbReference type="InterPro" id="IPR000415">
    <property type="entry name" value="Nitroreductase-like"/>
</dbReference>
<feature type="domain" description="Nitroreductase" evidence="1">
    <location>
        <begin position="68"/>
        <end position="151"/>
    </location>
</feature>
<evidence type="ECO:0000313" key="3">
    <source>
        <dbReference type="Proteomes" id="UP000033072"/>
    </source>
</evidence>
<dbReference type="STRING" id="1434111.MSLAZ_2463"/>
<protein>
    <submittedName>
        <fullName evidence="2">Nitroreductase family protein</fullName>
    </submittedName>
</protein>
<keyword evidence="3" id="KW-1185">Reference proteome</keyword>
<dbReference type="Pfam" id="PF00881">
    <property type="entry name" value="Nitroreductase"/>
    <property type="match status" value="2"/>
</dbReference>
<dbReference type="GO" id="GO:0016491">
    <property type="term" value="F:oxidoreductase activity"/>
    <property type="evidence" value="ECO:0007669"/>
    <property type="project" value="InterPro"/>
</dbReference>
<reference evidence="2 3" key="1">
    <citation type="submission" date="2014-07" db="EMBL/GenBank/DDBJ databases">
        <title>Methanogenic archaea and the global carbon cycle.</title>
        <authorList>
            <person name="Henriksen J.R."/>
            <person name="Luke J."/>
            <person name="Reinhart S."/>
            <person name="Benedict M.N."/>
            <person name="Youngblut N.D."/>
            <person name="Metcalf M.E."/>
            <person name="Whitaker R.J."/>
            <person name="Metcalf W.W."/>
        </authorList>
    </citation>
    <scope>NUCLEOTIDE SEQUENCE [LARGE SCALE GENOMIC DNA]</scope>
    <source>
        <strain evidence="2 3">Z-7289</strain>
    </source>
</reference>
<dbReference type="CDD" id="cd02136">
    <property type="entry name" value="PnbA_NfnB-like"/>
    <property type="match status" value="1"/>
</dbReference>
<proteinExistence type="predicted"/>
<dbReference type="OrthoDB" id="287850at2157"/>
<evidence type="ECO:0000313" key="2">
    <source>
        <dbReference type="EMBL" id="AKB75724.1"/>
    </source>
</evidence>
<dbReference type="PANTHER" id="PTHR23026:SF123">
    <property type="entry name" value="NAD(P)H NITROREDUCTASE RV3131-RELATED"/>
    <property type="match status" value="1"/>
</dbReference>
<dbReference type="GeneID" id="24807295"/>
<sequence length="180" mass="20089">MPVTGESKVIDTILNRRSVREFTDRPVSKDEINTILNAGRWAPSGLNNQPWRFIVVREKGTIMQLSECTHYTKVVAGAPLLIAVYLNTENSYSHTKDVQAIGAAIQNMLLACCELGLGAVWLGEILKQNEKVNSILECSSKLELMAVLAIGEPVPKERTSTRKALSELVFEDRYGQKWDK</sequence>
<dbReference type="EMBL" id="CP009515">
    <property type="protein sequence ID" value="AKB75724.1"/>
    <property type="molecule type" value="Genomic_DNA"/>
</dbReference>
<dbReference type="InterPro" id="IPR050627">
    <property type="entry name" value="Nitroreductase/BluB"/>
</dbReference>
<evidence type="ECO:0000259" key="1">
    <source>
        <dbReference type="Pfam" id="PF00881"/>
    </source>
</evidence>
<dbReference type="HOGENOM" id="CLU_070764_7_1_2"/>
<dbReference type="InterPro" id="IPR029479">
    <property type="entry name" value="Nitroreductase"/>
</dbReference>
<dbReference type="PANTHER" id="PTHR23026">
    <property type="entry name" value="NADPH NITROREDUCTASE"/>
    <property type="match status" value="1"/>
</dbReference>